<evidence type="ECO:0000256" key="1">
    <source>
        <dbReference type="SAM" id="Phobius"/>
    </source>
</evidence>
<keyword evidence="1" id="KW-0812">Transmembrane</keyword>
<reference evidence="3" key="1">
    <citation type="submission" date="2018-11" db="EMBL/GenBank/DDBJ databases">
        <title>Complete genome sequence of Paenibacillus sp. ML311-T8.</title>
        <authorList>
            <person name="Nam Y.-D."/>
            <person name="Kang J."/>
            <person name="Chung W.-H."/>
            <person name="Park Y.S."/>
        </authorList>
    </citation>
    <scope>NUCLEOTIDE SEQUENCE [LARGE SCALE GENOMIC DNA]</scope>
    <source>
        <strain evidence="3">ML311-T8</strain>
    </source>
</reference>
<gene>
    <name evidence="2" type="ORF">EHS13_11830</name>
</gene>
<dbReference type="AlphaFoldDB" id="A0A6B8RHH3"/>
<organism evidence="2 3">
    <name type="scientific">Paenibacillus psychroresistens</name>
    <dbReference type="NCBI Taxonomy" id="1778678"/>
    <lineage>
        <taxon>Bacteria</taxon>
        <taxon>Bacillati</taxon>
        <taxon>Bacillota</taxon>
        <taxon>Bacilli</taxon>
        <taxon>Bacillales</taxon>
        <taxon>Paenibacillaceae</taxon>
        <taxon>Paenibacillus</taxon>
    </lineage>
</organism>
<protein>
    <submittedName>
        <fullName evidence="2">Uncharacterized protein</fullName>
    </submittedName>
</protein>
<sequence length="166" mass="20207">MHLLITLCTVFAVWRWADWKNWQKYHTTMLYIVVGGLLYEYLTKGFVLWVFHPDFLYNQRITIIIYAIFTMPLSVLLFLSNYPPTNKLKQLKYLLKWIFIYSIAELALQILGKITYENNWTYWYSVLFDVMMFPMLRLHYVKPLRAYFLSIIIIVGLMWYFKVPFL</sequence>
<dbReference type="NCBIfam" id="NF041644">
    <property type="entry name" value="CBO0543_fam"/>
    <property type="match status" value="1"/>
</dbReference>
<dbReference type="OrthoDB" id="2628935at2"/>
<keyword evidence="1" id="KW-0472">Membrane</keyword>
<feature type="transmembrane region" description="Helical" evidence="1">
    <location>
        <begin position="94"/>
        <end position="114"/>
    </location>
</feature>
<feature type="transmembrane region" description="Helical" evidence="1">
    <location>
        <begin position="144"/>
        <end position="161"/>
    </location>
</feature>
<keyword evidence="1" id="KW-1133">Transmembrane helix</keyword>
<dbReference type="Proteomes" id="UP000426246">
    <property type="component" value="Chromosome"/>
</dbReference>
<name>A0A6B8RHH3_9BACL</name>
<evidence type="ECO:0000313" key="3">
    <source>
        <dbReference type="Proteomes" id="UP000426246"/>
    </source>
</evidence>
<dbReference type="EMBL" id="CP034235">
    <property type="protein sequence ID" value="QGQ95519.1"/>
    <property type="molecule type" value="Genomic_DNA"/>
</dbReference>
<feature type="transmembrane region" description="Helical" evidence="1">
    <location>
        <begin position="63"/>
        <end position="82"/>
    </location>
</feature>
<dbReference type="InterPro" id="IPR048147">
    <property type="entry name" value="CBO0543-like"/>
</dbReference>
<accession>A0A6B8RHH3</accession>
<dbReference type="RefSeq" id="WP_155700556.1">
    <property type="nucleotide sequence ID" value="NZ_CP034235.1"/>
</dbReference>
<evidence type="ECO:0000313" key="2">
    <source>
        <dbReference type="EMBL" id="QGQ95519.1"/>
    </source>
</evidence>
<feature type="transmembrane region" description="Helical" evidence="1">
    <location>
        <begin position="31"/>
        <end position="51"/>
    </location>
</feature>
<dbReference type="KEGG" id="ppsc:EHS13_11830"/>
<proteinExistence type="predicted"/>
<feature type="transmembrane region" description="Helical" evidence="1">
    <location>
        <begin position="121"/>
        <end position="138"/>
    </location>
</feature>
<keyword evidence="3" id="KW-1185">Reference proteome</keyword>